<evidence type="ECO:0000256" key="2">
    <source>
        <dbReference type="SAM" id="SignalP"/>
    </source>
</evidence>
<proteinExistence type="predicted"/>
<reference evidence="4" key="1">
    <citation type="journal article" date="2014" name="Int. J. Syst. Evol. Microbiol.">
        <title>Complete genome sequence of Corynebacterium casei LMG S-19264T (=DSM 44701T), isolated from a smear-ripened cheese.</title>
        <authorList>
            <consortium name="US DOE Joint Genome Institute (JGI-PGF)"/>
            <person name="Walter F."/>
            <person name="Albersmeier A."/>
            <person name="Kalinowski J."/>
            <person name="Ruckert C."/>
        </authorList>
    </citation>
    <scope>NUCLEOTIDE SEQUENCE</scope>
    <source>
        <strain evidence="4">VKM B-2935</strain>
    </source>
</reference>
<dbReference type="Proteomes" id="UP001143328">
    <property type="component" value="Unassembled WGS sequence"/>
</dbReference>
<feature type="domain" description="DUF4124" evidence="3">
    <location>
        <begin position="9"/>
        <end position="63"/>
    </location>
</feature>
<feature type="signal peptide" evidence="2">
    <location>
        <begin position="1"/>
        <end position="20"/>
    </location>
</feature>
<sequence length="168" mass="18076">MLARRWLPLLLLGCVLPLHAQVYTWVDENGQKHFGNQPPATQVVKEVKINQGYVSDGPPPQAASATNSATAESSTDSQGSDDQKMCSEAMRWTAIDLPNLKEIAGERKQRGDLTSEQYKQAIQALDQAQSEITLQGCLASTGKEREQYKCLSGGAGVLVCSGALGTLN</sequence>
<dbReference type="RefSeq" id="WP_271194276.1">
    <property type="nucleotide sequence ID" value="NZ_BSFN01000002.1"/>
</dbReference>
<organism evidence="4 5">
    <name type="scientific">Pseudomonas turukhanskensis</name>
    <dbReference type="NCBI Taxonomy" id="1806536"/>
    <lineage>
        <taxon>Bacteria</taxon>
        <taxon>Pseudomonadati</taxon>
        <taxon>Pseudomonadota</taxon>
        <taxon>Gammaproteobacteria</taxon>
        <taxon>Pseudomonadales</taxon>
        <taxon>Pseudomonadaceae</taxon>
        <taxon>Pseudomonas</taxon>
    </lineage>
</organism>
<reference evidence="4" key="2">
    <citation type="submission" date="2023-01" db="EMBL/GenBank/DDBJ databases">
        <authorList>
            <person name="Sun Q."/>
            <person name="Evtushenko L."/>
        </authorList>
    </citation>
    <scope>NUCLEOTIDE SEQUENCE</scope>
    <source>
        <strain evidence="4">VKM B-2935</strain>
    </source>
</reference>
<comment type="caution">
    <text evidence="4">The sequence shown here is derived from an EMBL/GenBank/DDBJ whole genome shotgun (WGS) entry which is preliminary data.</text>
</comment>
<dbReference type="InterPro" id="IPR025392">
    <property type="entry name" value="DUF4124"/>
</dbReference>
<evidence type="ECO:0000313" key="4">
    <source>
        <dbReference type="EMBL" id="GLK88049.1"/>
    </source>
</evidence>
<protein>
    <recommendedName>
        <fullName evidence="3">DUF4124 domain-containing protein</fullName>
    </recommendedName>
</protein>
<feature type="compositionally biased region" description="Low complexity" evidence="1">
    <location>
        <begin position="62"/>
        <end position="77"/>
    </location>
</feature>
<evidence type="ECO:0000259" key="3">
    <source>
        <dbReference type="Pfam" id="PF13511"/>
    </source>
</evidence>
<evidence type="ECO:0000313" key="5">
    <source>
        <dbReference type="Proteomes" id="UP001143328"/>
    </source>
</evidence>
<evidence type="ECO:0000256" key="1">
    <source>
        <dbReference type="SAM" id="MobiDB-lite"/>
    </source>
</evidence>
<keyword evidence="5" id="KW-1185">Reference proteome</keyword>
<dbReference type="AlphaFoldDB" id="A0A9W6K4X8"/>
<feature type="region of interest" description="Disordered" evidence="1">
    <location>
        <begin position="52"/>
        <end position="85"/>
    </location>
</feature>
<dbReference type="Pfam" id="PF13511">
    <property type="entry name" value="DUF4124"/>
    <property type="match status" value="1"/>
</dbReference>
<dbReference type="EMBL" id="BSFN01000002">
    <property type="protein sequence ID" value="GLK88049.1"/>
    <property type="molecule type" value="Genomic_DNA"/>
</dbReference>
<gene>
    <name evidence="4" type="ORF">GCM10017655_11110</name>
</gene>
<name>A0A9W6K4X8_9PSED</name>
<feature type="chain" id="PRO_5040741332" description="DUF4124 domain-containing protein" evidence="2">
    <location>
        <begin position="21"/>
        <end position="168"/>
    </location>
</feature>
<accession>A0A9W6K4X8</accession>
<keyword evidence="2" id="KW-0732">Signal</keyword>